<feature type="signal peptide" evidence="1">
    <location>
        <begin position="1"/>
        <end position="22"/>
    </location>
</feature>
<organism evidence="2 3">
    <name type="scientific">Empedobacter falsenii</name>
    <dbReference type="NCBI Taxonomy" id="343874"/>
    <lineage>
        <taxon>Bacteria</taxon>
        <taxon>Pseudomonadati</taxon>
        <taxon>Bacteroidota</taxon>
        <taxon>Flavobacteriia</taxon>
        <taxon>Flavobacteriales</taxon>
        <taxon>Weeksellaceae</taxon>
        <taxon>Empedobacter</taxon>
    </lineage>
</organism>
<accession>A0AAW7DMJ4</accession>
<dbReference type="InterPro" id="IPR015943">
    <property type="entry name" value="WD40/YVTN_repeat-like_dom_sf"/>
</dbReference>
<dbReference type="InterPro" id="IPR011110">
    <property type="entry name" value="Reg_prop"/>
</dbReference>
<protein>
    <submittedName>
        <fullName evidence="2">Diguanylate cyclase</fullName>
    </submittedName>
</protein>
<dbReference type="SUPFAM" id="SSF63829">
    <property type="entry name" value="Calcium-dependent phosphotriesterase"/>
    <property type="match status" value="2"/>
</dbReference>
<gene>
    <name evidence="2" type="ORF">HX095_16260</name>
</gene>
<keyword evidence="1" id="KW-0732">Signal</keyword>
<dbReference type="RefSeq" id="WP_286487147.1">
    <property type="nucleotide sequence ID" value="NZ_JACALR010000009.1"/>
</dbReference>
<reference evidence="2" key="2">
    <citation type="journal article" date="2022" name="Sci. Total Environ.">
        <title>Prevalence, transmission, and molecular epidemiology of tet(X)-positive bacteria among humans, animals, and environmental niches in China: An epidemiological, and genomic-based study.</title>
        <authorList>
            <person name="Dong N."/>
            <person name="Zeng Y."/>
            <person name="Cai C."/>
            <person name="Sun C."/>
            <person name="Lu J."/>
            <person name="Liu C."/>
            <person name="Zhou H."/>
            <person name="Sun Q."/>
            <person name="Shu L."/>
            <person name="Wang H."/>
            <person name="Wang Y."/>
            <person name="Wang S."/>
            <person name="Wu C."/>
            <person name="Chan E.W."/>
            <person name="Chen G."/>
            <person name="Shen Z."/>
            <person name="Chen S."/>
            <person name="Zhang R."/>
        </authorList>
    </citation>
    <scope>NUCLEOTIDE SEQUENCE</scope>
    <source>
        <strain evidence="2">210</strain>
    </source>
</reference>
<dbReference type="AlphaFoldDB" id="A0AAW7DMJ4"/>
<proteinExistence type="predicted"/>
<dbReference type="Proteomes" id="UP001173578">
    <property type="component" value="Unassembled WGS sequence"/>
</dbReference>
<evidence type="ECO:0000313" key="3">
    <source>
        <dbReference type="Proteomes" id="UP001173578"/>
    </source>
</evidence>
<reference evidence="2" key="1">
    <citation type="submission" date="2020-06" db="EMBL/GenBank/DDBJ databases">
        <authorList>
            <person name="Dong N."/>
        </authorList>
    </citation>
    <scope>NUCLEOTIDE SEQUENCE</scope>
    <source>
        <strain evidence="2">210</strain>
    </source>
</reference>
<comment type="caution">
    <text evidence="2">The sequence shown here is derived from an EMBL/GenBank/DDBJ whole genome shotgun (WGS) entry which is preliminary data.</text>
</comment>
<dbReference type="Gene3D" id="2.130.10.10">
    <property type="entry name" value="YVTN repeat-like/Quinoprotein amine dehydrogenase"/>
    <property type="match status" value="3"/>
</dbReference>
<feature type="chain" id="PRO_5043588701" evidence="1">
    <location>
        <begin position="23"/>
        <end position="368"/>
    </location>
</feature>
<evidence type="ECO:0000313" key="2">
    <source>
        <dbReference type="EMBL" id="MDM1552756.1"/>
    </source>
</evidence>
<sequence length="368" mass="42363">MNRKIKLILLVFLLTLSFSCTEKKSIEKVKSEPELVVTPKTDTLKFTSGIRAIFQDSKGNYWFGSLQEGVAVYDGKSFSYFTRNDGLSDDQIHSIQEDKKGIIWFETQTGVSSYDGTKVTNHTKTKNENSQNIFPIQSNDDKESKWMKSDTDLWFEAGNNPGVYRYDGQQLHYLAFPPQKNLDPKNNLFAVTDISKGKNNMIWFGTYTGVLGYNGRDFTIINNETLGLDRKIEPLHIRSIYEDSKDRLWIGNNGIGILLKEKESIINFSKKHHLIHPNSKRNGEKSPEGTLEHVFVIAEDHKGNIWFGDRDAGIWKFDGKQFQNYTQKDGLTNDFVLSIYVDYNKELWFGMADGKIYKFDGKSFEKQF</sequence>
<evidence type="ECO:0000256" key="1">
    <source>
        <dbReference type="SAM" id="SignalP"/>
    </source>
</evidence>
<dbReference type="EMBL" id="JACALR010000009">
    <property type="protein sequence ID" value="MDM1552756.1"/>
    <property type="molecule type" value="Genomic_DNA"/>
</dbReference>
<dbReference type="Pfam" id="PF07494">
    <property type="entry name" value="Reg_prop"/>
    <property type="match status" value="3"/>
</dbReference>
<name>A0AAW7DMJ4_9FLAO</name>
<dbReference type="PROSITE" id="PS51257">
    <property type="entry name" value="PROKAR_LIPOPROTEIN"/>
    <property type="match status" value="1"/>
</dbReference>